<evidence type="ECO:0000256" key="1">
    <source>
        <dbReference type="ARBA" id="ARBA00006479"/>
    </source>
</evidence>
<evidence type="ECO:0000256" key="4">
    <source>
        <dbReference type="ARBA" id="ARBA00022679"/>
    </source>
</evidence>
<evidence type="ECO:0000256" key="6">
    <source>
        <dbReference type="ARBA" id="ARBA00022777"/>
    </source>
</evidence>
<dbReference type="Gene3D" id="3.30.420.40">
    <property type="match status" value="2"/>
</dbReference>
<dbReference type="EMBL" id="CP011502">
    <property type="protein sequence ID" value="ALX05130.1"/>
    <property type="molecule type" value="Genomic_DNA"/>
</dbReference>
<dbReference type="NCBIfam" id="TIGR00744">
    <property type="entry name" value="ROK_glcA_fam"/>
    <property type="match status" value="1"/>
</dbReference>
<keyword evidence="7" id="KW-0067">ATP-binding</keyword>
<dbReference type="InterPro" id="IPR004654">
    <property type="entry name" value="ROK_glcA"/>
</dbReference>
<dbReference type="KEGG" id="aer:AERYTH_10665"/>
<accession>A0A0U3T2X5</accession>
<dbReference type="PANTHER" id="PTHR18964:SF173">
    <property type="entry name" value="GLUCOKINASE"/>
    <property type="match status" value="1"/>
</dbReference>
<keyword evidence="4" id="KW-0808">Transferase</keyword>
<evidence type="ECO:0000313" key="10">
    <source>
        <dbReference type="Proteomes" id="UP000067689"/>
    </source>
</evidence>
<evidence type="ECO:0000256" key="7">
    <source>
        <dbReference type="ARBA" id="ARBA00022840"/>
    </source>
</evidence>
<evidence type="ECO:0000256" key="2">
    <source>
        <dbReference type="ARBA" id="ARBA00012323"/>
    </source>
</evidence>
<evidence type="ECO:0000256" key="8">
    <source>
        <dbReference type="ARBA" id="ARBA00032386"/>
    </source>
</evidence>
<sequence length="339" mass="34106">MTGQRSTDRPPTLGVGVDIGGTKVAAGLVDADGTILDSVSEPTPAGGKIAALVADLVDRLRDRATAPVAGIGVGAAGFVSADRSTVTFAPNIDWRDEPLGADIARLLDLPVVVENDANAAAWGEYRFGAGADSDDLLLVTIGTGVGGGVIQDGDLVRGGFGAAAEVGHLRLVRDGRLCGCGQHGCFEQYASGSALVHDARERAASDDPTAAALLARAGGVDAITGPMVTDLAQQGDPLCVDLLHDLGTWIGEGCASLAAVLDPTVIVIGGGVGAAGDLVLGPVRAAFEEHLPARFHRRVAEVRLATLGNEAGIVGAADLGRAASDRTTSTSAPADRTGD</sequence>
<reference evidence="9 10" key="1">
    <citation type="journal article" date="1991" name="Int. J. Syst. Bacteriol.">
        <title>Description of the erythromycin-producing bacterium Arthrobacter sp. strain NRRL B-3381 as Aeromicrobium erythreum gen. nov., sp. nov.</title>
        <authorList>
            <person name="Miller E.S."/>
            <person name="Woese C.R."/>
            <person name="Brenner S."/>
        </authorList>
    </citation>
    <scope>NUCLEOTIDE SEQUENCE [LARGE SCALE GENOMIC DNA]</scope>
    <source>
        <strain evidence="9 10">AR18</strain>
    </source>
</reference>
<dbReference type="OrthoDB" id="9810372at2"/>
<organism evidence="9 10">
    <name type="scientific">Aeromicrobium erythreum</name>
    <dbReference type="NCBI Taxonomy" id="2041"/>
    <lineage>
        <taxon>Bacteria</taxon>
        <taxon>Bacillati</taxon>
        <taxon>Actinomycetota</taxon>
        <taxon>Actinomycetes</taxon>
        <taxon>Propionibacteriales</taxon>
        <taxon>Nocardioidaceae</taxon>
        <taxon>Aeromicrobium</taxon>
    </lineage>
</organism>
<dbReference type="EC" id="2.7.1.2" evidence="2"/>
<gene>
    <name evidence="9" type="ORF">AERYTH_10665</name>
</gene>
<dbReference type="Proteomes" id="UP000067689">
    <property type="component" value="Chromosome"/>
</dbReference>
<dbReference type="InterPro" id="IPR043129">
    <property type="entry name" value="ATPase_NBD"/>
</dbReference>
<dbReference type="InterPro" id="IPR000600">
    <property type="entry name" value="ROK"/>
</dbReference>
<dbReference type="Pfam" id="PF00480">
    <property type="entry name" value="ROK"/>
    <property type="match status" value="1"/>
</dbReference>
<dbReference type="GO" id="GO:0005737">
    <property type="term" value="C:cytoplasm"/>
    <property type="evidence" value="ECO:0007669"/>
    <property type="project" value="InterPro"/>
</dbReference>
<dbReference type="RefSeq" id="WP_067858336.1">
    <property type="nucleotide sequence ID" value="NZ_CP011502.1"/>
</dbReference>
<evidence type="ECO:0000313" key="9">
    <source>
        <dbReference type="EMBL" id="ALX05130.1"/>
    </source>
</evidence>
<dbReference type="GO" id="GO:0006096">
    <property type="term" value="P:glycolytic process"/>
    <property type="evidence" value="ECO:0007669"/>
    <property type="project" value="InterPro"/>
</dbReference>
<dbReference type="SUPFAM" id="SSF53067">
    <property type="entry name" value="Actin-like ATPase domain"/>
    <property type="match status" value="1"/>
</dbReference>
<comment type="similarity">
    <text evidence="1">Belongs to the ROK (NagC/XylR) family.</text>
</comment>
<keyword evidence="5" id="KW-0547">Nucleotide-binding</keyword>
<evidence type="ECO:0000256" key="3">
    <source>
        <dbReference type="ARBA" id="ARBA00014701"/>
    </source>
</evidence>
<dbReference type="GO" id="GO:0004340">
    <property type="term" value="F:glucokinase activity"/>
    <property type="evidence" value="ECO:0007669"/>
    <property type="project" value="UniProtKB-EC"/>
</dbReference>
<dbReference type="PROSITE" id="PS01125">
    <property type="entry name" value="ROK"/>
    <property type="match status" value="1"/>
</dbReference>
<dbReference type="InterPro" id="IPR049874">
    <property type="entry name" value="ROK_cs"/>
</dbReference>
<dbReference type="PATRIC" id="fig|2041.4.peg.2230"/>
<keyword evidence="6 9" id="KW-0418">Kinase</keyword>
<dbReference type="STRING" id="2041.AERYTH_10665"/>
<protein>
    <recommendedName>
        <fullName evidence="3">Glucokinase</fullName>
        <ecNumber evidence="2">2.7.1.2</ecNumber>
    </recommendedName>
    <alternativeName>
        <fullName evidence="8">Glucose kinase</fullName>
    </alternativeName>
</protein>
<evidence type="ECO:0000256" key="5">
    <source>
        <dbReference type="ARBA" id="ARBA00022741"/>
    </source>
</evidence>
<proteinExistence type="inferred from homology"/>
<dbReference type="GO" id="GO:0005524">
    <property type="term" value="F:ATP binding"/>
    <property type="evidence" value="ECO:0007669"/>
    <property type="project" value="UniProtKB-KW"/>
</dbReference>
<dbReference type="AlphaFoldDB" id="A0A0U3T2X5"/>
<dbReference type="PANTHER" id="PTHR18964">
    <property type="entry name" value="ROK (REPRESSOR, ORF, KINASE) FAMILY"/>
    <property type="match status" value="1"/>
</dbReference>
<name>A0A0U3T2X5_9ACTN</name>
<keyword evidence="10" id="KW-1185">Reference proteome</keyword>